<dbReference type="Proteomes" id="UP000823775">
    <property type="component" value="Unassembled WGS sequence"/>
</dbReference>
<feature type="non-terminal residue" evidence="1">
    <location>
        <position position="1"/>
    </location>
</feature>
<proteinExistence type="predicted"/>
<reference evidence="1 2" key="1">
    <citation type="journal article" date="2021" name="BMC Genomics">
        <title>Datura genome reveals duplications of psychoactive alkaloid biosynthetic genes and high mutation rate following tissue culture.</title>
        <authorList>
            <person name="Rajewski A."/>
            <person name="Carter-House D."/>
            <person name="Stajich J."/>
            <person name="Litt A."/>
        </authorList>
    </citation>
    <scope>NUCLEOTIDE SEQUENCE [LARGE SCALE GENOMIC DNA]</scope>
    <source>
        <strain evidence="1">AR-01</strain>
    </source>
</reference>
<evidence type="ECO:0000313" key="2">
    <source>
        <dbReference type="Proteomes" id="UP000823775"/>
    </source>
</evidence>
<dbReference type="EMBL" id="JACEIK010003143">
    <property type="protein sequence ID" value="MCD9640528.1"/>
    <property type="molecule type" value="Genomic_DNA"/>
</dbReference>
<organism evidence="1 2">
    <name type="scientific">Datura stramonium</name>
    <name type="common">Jimsonweed</name>
    <name type="synonym">Common thornapple</name>
    <dbReference type="NCBI Taxonomy" id="4076"/>
    <lineage>
        <taxon>Eukaryota</taxon>
        <taxon>Viridiplantae</taxon>
        <taxon>Streptophyta</taxon>
        <taxon>Embryophyta</taxon>
        <taxon>Tracheophyta</taxon>
        <taxon>Spermatophyta</taxon>
        <taxon>Magnoliopsida</taxon>
        <taxon>eudicotyledons</taxon>
        <taxon>Gunneridae</taxon>
        <taxon>Pentapetalae</taxon>
        <taxon>asterids</taxon>
        <taxon>lamiids</taxon>
        <taxon>Solanales</taxon>
        <taxon>Solanaceae</taxon>
        <taxon>Solanoideae</taxon>
        <taxon>Datureae</taxon>
        <taxon>Datura</taxon>
    </lineage>
</organism>
<gene>
    <name evidence="1" type="ORF">HAX54_025882</name>
</gene>
<keyword evidence="2" id="KW-1185">Reference proteome</keyword>
<protein>
    <submittedName>
        <fullName evidence="1">Uncharacterized protein</fullName>
    </submittedName>
</protein>
<evidence type="ECO:0000313" key="1">
    <source>
        <dbReference type="EMBL" id="MCD9640528.1"/>
    </source>
</evidence>
<name>A0ABS8V089_DATST</name>
<comment type="caution">
    <text evidence="1">The sequence shown here is derived from an EMBL/GenBank/DDBJ whole genome shotgun (WGS) entry which is preliminary data.</text>
</comment>
<accession>A0ABS8V089</accession>
<sequence length="117" mass="12532">VLKHESLPKCKKSPESWKKKDIVDASPGSHALGIVKRMYPPTVSSVGAGSVVVYGVGIIDFELPPSYELLARCCETQVEAQTCDVPANCGSHLRNTGATQVLPVIHFNSSHCLSSNL</sequence>